<reference evidence="1" key="1">
    <citation type="submission" date="2018-05" db="EMBL/GenBank/DDBJ databases">
        <authorList>
            <person name="Lanie J.A."/>
            <person name="Ng W.-L."/>
            <person name="Kazmierczak K.M."/>
            <person name="Andrzejewski T.M."/>
            <person name="Davidsen T.M."/>
            <person name="Wayne K.J."/>
            <person name="Tettelin H."/>
            <person name="Glass J.I."/>
            <person name="Rusch D."/>
            <person name="Podicherti R."/>
            <person name="Tsui H.-C.T."/>
            <person name="Winkler M.E."/>
        </authorList>
    </citation>
    <scope>NUCLEOTIDE SEQUENCE</scope>
</reference>
<accession>A0A382RCW7</accession>
<gene>
    <name evidence="1" type="ORF">METZ01_LOCUS347851</name>
</gene>
<protein>
    <submittedName>
        <fullName evidence="1">Uncharacterized protein</fullName>
    </submittedName>
</protein>
<organism evidence="1">
    <name type="scientific">marine metagenome</name>
    <dbReference type="NCBI Taxonomy" id="408172"/>
    <lineage>
        <taxon>unclassified sequences</taxon>
        <taxon>metagenomes</taxon>
        <taxon>ecological metagenomes</taxon>
    </lineage>
</organism>
<name>A0A382RCW7_9ZZZZ</name>
<dbReference type="EMBL" id="UINC01120483">
    <property type="protein sequence ID" value="SVC94997.1"/>
    <property type="molecule type" value="Genomic_DNA"/>
</dbReference>
<evidence type="ECO:0000313" key="1">
    <source>
        <dbReference type="EMBL" id="SVC94997.1"/>
    </source>
</evidence>
<dbReference type="AlphaFoldDB" id="A0A382RCW7"/>
<sequence length="38" mass="4485">MEVICSGSMKVLQTFLISELYTTQVMQVLTFLMHYRRS</sequence>
<proteinExistence type="predicted"/>